<comment type="caution">
    <text evidence="3">The sequence shown here is derived from an EMBL/GenBank/DDBJ whole genome shotgun (WGS) entry which is preliminary data.</text>
</comment>
<evidence type="ECO:0000313" key="3">
    <source>
        <dbReference type="EMBL" id="MBC8580045.1"/>
    </source>
</evidence>
<dbReference type="RefSeq" id="WP_249332934.1">
    <property type="nucleotide sequence ID" value="NZ_JACRSY010000016.1"/>
</dbReference>
<feature type="transmembrane region" description="Helical" evidence="2">
    <location>
        <begin position="117"/>
        <end position="137"/>
    </location>
</feature>
<proteinExistence type="predicted"/>
<organism evidence="3 4">
    <name type="scientific">Zhenhengia yiwuensis</name>
    <dbReference type="NCBI Taxonomy" id="2763666"/>
    <lineage>
        <taxon>Bacteria</taxon>
        <taxon>Bacillati</taxon>
        <taxon>Bacillota</taxon>
        <taxon>Clostridia</taxon>
        <taxon>Lachnospirales</taxon>
        <taxon>Lachnospiraceae</taxon>
        <taxon>Zhenhengia</taxon>
    </lineage>
</organism>
<accession>A0A926EJA7</accession>
<evidence type="ECO:0000256" key="1">
    <source>
        <dbReference type="SAM" id="MobiDB-lite"/>
    </source>
</evidence>
<protein>
    <submittedName>
        <fullName evidence="3">Uncharacterized protein</fullName>
    </submittedName>
</protein>
<keyword evidence="2" id="KW-0472">Membrane</keyword>
<feature type="region of interest" description="Disordered" evidence="1">
    <location>
        <begin position="79"/>
        <end position="98"/>
    </location>
</feature>
<keyword evidence="2" id="KW-1133">Transmembrane helix</keyword>
<reference evidence="3" key="1">
    <citation type="submission" date="2020-08" db="EMBL/GenBank/DDBJ databases">
        <title>Genome public.</title>
        <authorList>
            <person name="Liu C."/>
            <person name="Sun Q."/>
        </authorList>
    </citation>
    <scope>NUCLEOTIDE SEQUENCE</scope>
    <source>
        <strain evidence="3">NSJ-12</strain>
    </source>
</reference>
<feature type="transmembrane region" description="Helical" evidence="2">
    <location>
        <begin position="177"/>
        <end position="203"/>
    </location>
</feature>
<dbReference type="Proteomes" id="UP000655830">
    <property type="component" value="Unassembled WGS sequence"/>
</dbReference>
<keyword evidence="2" id="KW-0812">Transmembrane</keyword>
<dbReference type="AlphaFoldDB" id="A0A926EJA7"/>
<name>A0A926EJA7_9FIRM</name>
<keyword evidence="4" id="KW-1185">Reference proteome</keyword>
<evidence type="ECO:0000313" key="4">
    <source>
        <dbReference type="Proteomes" id="UP000655830"/>
    </source>
</evidence>
<evidence type="ECO:0000256" key="2">
    <source>
        <dbReference type="SAM" id="Phobius"/>
    </source>
</evidence>
<feature type="transmembrane region" description="Helical" evidence="2">
    <location>
        <begin position="143"/>
        <end position="165"/>
    </location>
</feature>
<dbReference type="EMBL" id="JACRSY010000016">
    <property type="protein sequence ID" value="MBC8580045.1"/>
    <property type="molecule type" value="Genomic_DNA"/>
</dbReference>
<sequence length="223" mass="24640">MKEIVDVDFLPVLDDEDFQREKNSTHSLTEEKVYNEVIKENETYEYSSEETVENIQEEKKEDPVKVAYEQTYEQSNTYKSYDMGDKQKKTETGERDTSYASFDTAQKQAFRKKKKKISASIANGILLALAILIGIPIAAFVGFFAVLGIGMAVGMGVLGLGLAGFTVVAGMGQIGMLCFFGSLLAIGGGGAGLCLILMIFIWIKRLCVGGYRRLKERKERGVA</sequence>
<gene>
    <name evidence="3" type="ORF">H8718_10980</name>
</gene>
<feature type="compositionally biased region" description="Basic and acidic residues" evidence="1">
    <location>
        <begin position="82"/>
        <end position="97"/>
    </location>
</feature>